<dbReference type="EMBL" id="UYYA01000070">
    <property type="protein sequence ID" value="VDM52222.1"/>
    <property type="molecule type" value="Genomic_DNA"/>
</dbReference>
<feature type="transmembrane region" description="Helical" evidence="2">
    <location>
        <begin position="100"/>
        <end position="119"/>
    </location>
</feature>
<accession>A0A158PDG2</accession>
<reference evidence="5" key="1">
    <citation type="submission" date="2016-04" db="UniProtKB">
        <authorList>
            <consortium name="WormBaseParasite"/>
        </authorList>
    </citation>
    <scope>IDENTIFICATION</scope>
</reference>
<evidence type="ECO:0000313" key="5">
    <source>
        <dbReference type="WBParaSite" id="ACOC_0000063601-mRNA-1"/>
    </source>
</evidence>
<keyword evidence="2" id="KW-0472">Membrane</keyword>
<dbReference type="WBParaSite" id="ACOC_0000063601-mRNA-1">
    <property type="protein sequence ID" value="ACOC_0000063601-mRNA-1"/>
    <property type="gene ID" value="ACOC_0000063601"/>
</dbReference>
<dbReference type="AlphaFoldDB" id="A0A158PDG2"/>
<dbReference type="Proteomes" id="UP000267027">
    <property type="component" value="Unassembled WGS sequence"/>
</dbReference>
<evidence type="ECO:0000256" key="2">
    <source>
        <dbReference type="SAM" id="Phobius"/>
    </source>
</evidence>
<feature type="compositionally biased region" description="Polar residues" evidence="1">
    <location>
        <begin position="369"/>
        <end position="382"/>
    </location>
</feature>
<evidence type="ECO:0000313" key="4">
    <source>
        <dbReference type="Proteomes" id="UP000267027"/>
    </source>
</evidence>
<sequence length="382" mass="43460">MMAVNSGDHKRRRIASDEVVEYHELKTLQVAKTEAPDEQEHGAGSTSDHFLAQVDHLRGYDEETGGDDDSSVGTMNVEDEDSQYEISELRGLGPLDRRNSLNNAFIARIMLFAVYYWLYKEFKLMKFSSFQRLQENRCYNEGNWSSVELKALYDGITTTKVNEIRAINSEYAEDRIQSQSDQWLRTGYRNVCAIPQRVIPPEINNWEAAIHRVNRQIRSHNDCAISNSIKNALLDAPMDAENPTLYKVTHFRGAEGYGKEQAVSWQRLSEFFVGVIKHSRPLPPLNPLECAIALRMVDEVEDESARLLTDNEKAIIRGWLANIQMRDLRDFLPDLPYSVNSAARMLVDPLRTNSWGFTDSLRPPGSIPVDSTSSGNVEAQRT</sequence>
<keyword evidence="2" id="KW-0812">Transmembrane</keyword>
<feature type="region of interest" description="Disordered" evidence="1">
    <location>
        <begin position="361"/>
        <end position="382"/>
    </location>
</feature>
<protein>
    <submittedName>
        <fullName evidence="5">Autophagy protein 5</fullName>
    </submittedName>
</protein>
<proteinExistence type="predicted"/>
<evidence type="ECO:0000256" key="1">
    <source>
        <dbReference type="SAM" id="MobiDB-lite"/>
    </source>
</evidence>
<gene>
    <name evidence="3" type="ORF">ACOC_LOCUS637</name>
</gene>
<keyword evidence="4" id="KW-1185">Reference proteome</keyword>
<reference evidence="3 4" key="2">
    <citation type="submission" date="2018-11" db="EMBL/GenBank/DDBJ databases">
        <authorList>
            <consortium name="Pathogen Informatics"/>
        </authorList>
    </citation>
    <scope>NUCLEOTIDE SEQUENCE [LARGE SCALE GENOMIC DNA]</scope>
    <source>
        <strain evidence="3 4">Costa Rica</strain>
    </source>
</reference>
<dbReference type="STRING" id="334426.A0A158PDG2"/>
<name>A0A158PDG2_ANGCS</name>
<keyword evidence="2" id="KW-1133">Transmembrane helix</keyword>
<evidence type="ECO:0000313" key="3">
    <source>
        <dbReference type="EMBL" id="VDM52222.1"/>
    </source>
</evidence>
<organism evidence="5">
    <name type="scientific">Angiostrongylus costaricensis</name>
    <name type="common">Nematode worm</name>
    <dbReference type="NCBI Taxonomy" id="334426"/>
    <lineage>
        <taxon>Eukaryota</taxon>
        <taxon>Metazoa</taxon>
        <taxon>Ecdysozoa</taxon>
        <taxon>Nematoda</taxon>
        <taxon>Chromadorea</taxon>
        <taxon>Rhabditida</taxon>
        <taxon>Rhabditina</taxon>
        <taxon>Rhabditomorpha</taxon>
        <taxon>Strongyloidea</taxon>
        <taxon>Metastrongylidae</taxon>
        <taxon>Angiostrongylus</taxon>
    </lineage>
</organism>
<dbReference type="OrthoDB" id="5865419at2759"/>